<dbReference type="Proteomes" id="UP001186944">
    <property type="component" value="Unassembled WGS sequence"/>
</dbReference>
<keyword evidence="6 11" id="KW-1133">Transmembrane helix</keyword>
<comment type="pathway">
    <text evidence="9">Phospholipid metabolism.</text>
</comment>
<evidence type="ECO:0000256" key="8">
    <source>
        <dbReference type="ARBA" id="ARBA00023315"/>
    </source>
</evidence>
<evidence type="ECO:0000256" key="1">
    <source>
        <dbReference type="ARBA" id="ARBA00004141"/>
    </source>
</evidence>
<evidence type="ECO:0000256" key="7">
    <source>
        <dbReference type="ARBA" id="ARBA00023136"/>
    </source>
</evidence>
<comment type="pathway">
    <text evidence="2">Lipid metabolism; phospholipid metabolism.</text>
</comment>
<name>A0AA89BPL5_PINIB</name>
<keyword evidence="7 11" id="KW-0472">Membrane</keyword>
<dbReference type="PANTHER" id="PTHR13906:SF16">
    <property type="entry name" value="LYSOPHOSPHOLIPID ACYLTRANSFERASE 7"/>
    <property type="match status" value="1"/>
</dbReference>
<evidence type="ECO:0000256" key="11">
    <source>
        <dbReference type="SAM" id="Phobius"/>
    </source>
</evidence>
<keyword evidence="4" id="KW-0808">Transferase</keyword>
<evidence type="ECO:0000256" key="2">
    <source>
        <dbReference type="ARBA" id="ARBA00005074"/>
    </source>
</evidence>
<dbReference type="GO" id="GO:0071617">
    <property type="term" value="F:lysophospholipid acyltransferase activity"/>
    <property type="evidence" value="ECO:0007669"/>
    <property type="project" value="TreeGrafter"/>
</dbReference>
<feature type="transmembrane region" description="Helical" evidence="11">
    <location>
        <begin position="43"/>
        <end position="66"/>
    </location>
</feature>
<protein>
    <recommendedName>
        <fullName evidence="10">Lysophospholipid acyltransferase 7</fullName>
    </recommendedName>
</protein>
<organism evidence="12 13">
    <name type="scientific">Pinctada imbricata</name>
    <name type="common">Atlantic pearl-oyster</name>
    <name type="synonym">Pinctada martensii</name>
    <dbReference type="NCBI Taxonomy" id="66713"/>
    <lineage>
        <taxon>Eukaryota</taxon>
        <taxon>Metazoa</taxon>
        <taxon>Spiralia</taxon>
        <taxon>Lophotrochozoa</taxon>
        <taxon>Mollusca</taxon>
        <taxon>Bivalvia</taxon>
        <taxon>Autobranchia</taxon>
        <taxon>Pteriomorphia</taxon>
        <taxon>Pterioida</taxon>
        <taxon>Pterioidea</taxon>
        <taxon>Pteriidae</taxon>
        <taxon>Pinctada</taxon>
    </lineage>
</organism>
<dbReference type="PANTHER" id="PTHR13906">
    <property type="entry name" value="PORCUPINE"/>
    <property type="match status" value="1"/>
</dbReference>
<dbReference type="GO" id="GO:0030258">
    <property type="term" value="P:lipid modification"/>
    <property type="evidence" value="ECO:0007669"/>
    <property type="project" value="TreeGrafter"/>
</dbReference>
<keyword evidence="5 11" id="KW-0812">Transmembrane</keyword>
<evidence type="ECO:0000256" key="10">
    <source>
        <dbReference type="ARBA" id="ARBA00093678"/>
    </source>
</evidence>
<dbReference type="GO" id="GO:0044233">
    <property type="term" value="C:mitochondria-associated endoplasmic reticulum membrane contact site"/>
    <property type="evidence" value="ECO:0007669"/>
    <property type="project" value="TreeGrafter"/>
</dbReference>
<accession>A0AA89BPL5</accession>
<evidence type="ECO:0000256" key="5">
    <source>
        <dbReference type="ARBA" id="ARBA00022692"/>
    </source>
</evidence>
<proteinExistence type="inferred from homology"/>
<evidence type="ECO:0000256" key="3">
    <source>
        <dbReference type="ARBA" id="ARBA00010323"/>
    </source>
</evidence>
<evidence type="ECO:0000256" key="9">
    <source>
        <dbReference type="ARBA" id="ARBA00025707"/>
    </source>
</evidence>
<feature type="transmembrane region" description="Helical" evidence="11">
    <location>
        <begin position="7"/>
        <end position="23"/>
    </location>
</feature>
<evidence type="ECO:0000313" key="13">
    <source>
        <dbReference type="Proteomes" id="UP001186944"/>
    </source>
</evidence>
<dbReference type="Pfam" id="PF03062">
    <property type="entry name" value="MBOAT"/>
    <property type="match status" value="1"/>
</dbReference>
<sequence>MPLTDDVIYGGILVLSVTFGHLVKNTKGPQKRQLLCTATGAGVIFLTVGFNILHSLVTTLITCLIIQLTGPKKCHIYSTIWCFGYLGFFRTCHYFGFPKAPPVSNAAQLFLTLRLTGLAYEIYDSYMTRKSEDLTKEEKEIRVKYQCINPSTIDILHYAYCYIGQFTGPYYRYRTYYDMIHNENTDNVPSIDPAIKRAKDLPLVIVSYLFFSYFFTIEYVKTDEFYLEPFWFRLFYMVPMFIVFRTRLYIAWVLSECMSMMATLGAYPKLSVPKCGKGPTDLKALDESLSKKENIEYDYETIHNLSIWGCELGPTTREGLRSWNMTVQYWLAAYCHHRIPRNLKAYRIAITMSVSAYWHGVFPGYYLSFLLVPVILLAEDAMIAAFRNGSEKRKEMFDWVCWFFKMRGFDYMCMGFLLLRLDYTLSYWSSIFFLGHVVTIVFLVTAKMFHKKSVKTDERKTS</sequence>
<gene>
    <name evidence="12" type="ORF">FSP39_013739</name>
</gene>
<evidence type="ECO:0000256" key="6">
    <source>
        <dbReference type="ARBA" id="ARBA00022989"/>
    </source>
</evidence>
<feature type="transmembrane region" description="Helical" evidence="11">
    <location>
        <begin position="201"/>
        <end position="220"/>
    </location>
</feature>
<feature type="transmembrane region" description="Helical" evidence="11">
    <location>
        <begin position="425"/>
        <end position="446"/>
    </location>
</feature>
<feature type="transmembrane region" description="Helical" evidence="11">
    <location>
        <begin position="367"/>
        <end position="387"/>
    </location>
</feature>
<evidence type="ECO:0000256" key="4">
    <source>
        <dbReference type="ARBA" id="ARBA00022679"/>
    </source>
</evidence>
<dbReference type="EMBL" id="VSWD01000010">
    <property type="protein sequence ID" value="KAK3090685.1"/>
    <property type="molecule type" value="Genomic_DNA"/>
</dbReference>
<dbReference type="AlphaFoldDB" id="A0AA89BPL5"/>
<dbReference type="InterPro" id="IPR004299">
    <property type="entry name" value="MBOAT_fam"/>
</dbReference>
<keyword evidence="8" id="KW-0012">Acyltransferase</keyword>
<dbReference type="GO" id="GO:0016020">
    <property type="term" value="C:membrane"/>
    <property type="evidence" value="ECO:0007669"/>
    <property type="project" value="UniProtKB-SubCell"/>
</dbReference>
<comment type="similarity">
    <text evidence="3">Belongs to the membrane-bound acyltransferase family.</text>
</comment>
<comment type="subcellular location">
    <subcellularLocation>
        <location evidence="1">Membrane</location>
        <topology evidence="1">Multi-pass membrane protein</topology>
    </subcellularLocation>
</comment>
<reference evidence="12" key="1">
    <citation type="submission" date="2019-08" db="EMBL/GenBank/DDBJ databases">
        <title>The improved chromosome-level genome for the pearl oyster Pinctada fucata martensii using PacBio sequencing and Hi-C.</title>
        <authorList>
            <person name="Zheng Z."/>
        </authorList>
    </citation>
    <scope>NUCLEOTIDE SEQUENCE</scope>
    <source>
        <strain evidence="12">ZZ-2019</strain>
        <tissue evidence="12">Adductor muscle</tissue>
    </source>
</reference>
<comment type="caution">
    <text evidence="12">The sequence shown here is derived from an EMBL/GenBank/DDBJ whole genome shotgun (WGS) entry which is preliminary data.</text>
</comment>
<feature type="transmembrane region" description="Helical" evidence="11">
    <location>
        <begin position="232"/>
        <end position="254"/>
    </location>
</feature>
<dbReference type="InterPro" id="IPR049941">
    <property type="entry name" value="LPLAT_7/PORCN-like"/>
</dbReference>
<keyword evidence="13" id="KW-1185">Reference proteome</keyword>
<dbReference type="GO" id="GO:0006661">
    <property type="term" value="P:phosphatidylinositol biosynthetic process"/>
    <property type="evidence" value="ECO:0007669"/>
    <property type="project" value="TreeGrafter"/>
</dbReference>
<evidence type="ECO:0000313" key="12">
    <source>
        <dbReference type="EMBL" id="KAK3090685.1"/>
    </source>
</evidence>